<keyword evidence="2" id="KW-1185">Reference proteome</keyword>
<reference evidence="1 2" key="1">
    <citation type="submission" date="2017-05" db="EMBL/GenBank/DDBJ databases">
        <authorList>
            <person name="Varghese N."/>
            <person name="Submissions S."/>
        </authorList>
    </citation>
    <scope>NUCLEOTIDE SEQUENCE [LARGE SCALE GENOMIC DNA]</scope>
    <source>
        <strain evidence="1 2">DSM 19036</strain>
    </source>
</reference>
<dbReference type="OrthoDB" id="680708at2"/>
<dbReference type="EMBL" id="FXTN01000011">
    <property type="protein sequence ID" value="SMO94259.1"/>
    <property type="molecule type" value="Genomic_DNA"/>
</dbReference>
<dbReference type="AlphaFoldDB" id="A0A521FDP0"/>
<evidence type="ECO:0000313" key="2">
    <source>
        <dbReference type="Proteomes" id="UP000320300"/>
    </source>
</evidence>
<gene>
    <name evidence="1" type="ORF">SAMN06265348_111161</name>
</gene>
<dbReference type="Proteomes" id="UP000320300">
    <property type="component" value="Unassembled WGS sequence"/>
</dbReference>
<accession>A0A521FDP0</accession>
<name>A0A521FDP0_9SPHI</name>
<sequence>MARVTGKHITGVLGPVNLRRYRRKQTMSIRAEKIKQTAATIRCSNTFGKANLLVQSIRERFSFCTRGFYDGTMYNRMNSVMSMIFYESREVSTMEFAFSKKSFEKLADFDFNIKSPLLHSLRIKPEVSLDDNNLVTITLDAIKVPAQLKFQGKSTYCKIAFNLLIYSLKGSLFKGVSDLFSVIVSKDQKNLEEQMFQFKVPNGCLCLVVCYLDFWYNSAEYQILENNPAFNPAAIIAAIVSNGESEGNDDLKWRNDPYLNWS</sequence>
<protein>
    <submittedName>
        <fullName evidence="1">Uncharacterized protein</fullName>
    </submittedName>
</protein>
<proteinExistence type="predicted"/>
<evidence type="ECO:0000313" key="1">
    <source>
        <dbReference type="EMBL" id="SMO94259.1"/>
    </source>
</evidence>
<dbReference type="RefSeq" id="WP_142530133.1">
    <property type="nucleotide sequence ID" value="NZ_CBCSJO010000001.1"/>
</dbReference>
<organism evidence="1 2">
    <name type="scientific">Pedobacter westerhofensis</name>
    <dbReference type="NCBI Taxonomy" id="425512"/>
    <lineage>
        <taxon>Bacteria</taxon>
        <taxon>Pseudomonadati</taxon>
        <taxon>Bacteroidota</taxon>
        <taxon>Sphingobacteriia</taxon>
        <taxon>Sphingobacteriales</taxon>
        <taxon>Sphingobacteriaceae</taxon>
        <taxon>Pedobacter</taxon>
    </lineage>
</organism>